<dbReference type="EMBL" id="JAALLT010000001">
    <property type="protein sequence ID" value="NGP75265.1"/>
    <property type="molecule type" value="Genomic_DNA"/>
</dbReference>
<dbReference type="InterPro" id="IPR004450">
    <property type="entry name" value="Thr_synthase-like"/>
</dbReference>
<dbReference type="PANTHER" id="PTHR48078:SF6">
    <property type="entry name" value="L-THREONINE DEHYDRATASE CATABOLIC TDCB"/>
    <property type="match status" value="1"/>
</dbReference>
<keyword evidence="8 12" id="KW-0663">Pyridoxal phosphate</keyword>
<dbReference type="InterPro" id="IPR000634">
    <property type="entry name" value="Ser/Thr_deHydtase_PyrdxlP-BS"/>
</dbReference>
<dbReference type="NCBIfam" id="NF006050">
    <property type="entry name" value="PRK08197.1"/>
    <property type="match status" value="1"/>
</dbReference>
<evidence type="ECO:0000256" key="2">
    <source>
        <dbReference type="ARBA" id="ARBA00004979"/>
    </source>
</evidence>
<keyword evidence="6" id="KW-0028">Amino-acid biosynthesis</keyword>
<dbReference type="GO" id="GO:0009097">
    <property type="term" value="P:isoleucine biosynthetic process"/>
    <property type="evidence" value="ECO:0007669"/>
    <property type="project" value="TreeGrafter"/>
</dbReference>
<comment type="pathway">
    <text evidence="2">Amino-acid biosynthesis; L-threonine biosynthesis; L-threonine from L-aspartate: step 5/5.</text>
</comment>
<evidence type="ECO:0000256" key="8">
    <source>
        <dbReference type="ARBA" id="ARBA00022898"/>
    </source>
</evidence>
<proteinExistence type="inferred from homology"/>
<evidence type="ECO:0000313" key="14">
    <source>
        <dbReference type="EMBL" id="NGP75265.1"/>
    </source>
</evidence>
<feature type="modified residue" description="N6-(pyridoxal phosphate)lysine" evidence="12">
    <location>
        <position position="111"/>
    </location>
</feature>
<comment type="similarity">
    <text evidence="3">Belongs to the threonine synthase family.</text>
</comment>
<dbReference type="InterPro" id="IPR036052">
    <property type="entry name" value="TrpB-like_PALP_sf"/>
</dbReference>
<dbReference type="Gene3D" id="3.40.50.1100">
    <property type="match status" value="2"/>
</dbReference>
<sequence length="399" mass="43847">MSRFLTHLECSKTGETYDAGTLHNVSEAGYPLFARYDLESIKNSVDKSVFKERNPIMWRYRELLPVNDMKYCISLGEGFTPLRKVDTLGGKLGISNLFIKDESLNPTGSFKARGISAAISAALERGAREFAMPSAGNAAGALAAYAADAGVSAHVFMPKDTPLAFKLECEYYGAEMELIDGLITDCGQIIQKRKEKEGWYEISTLKEPYRLEGKKTMGFELAEQFEWELPDVVIYPTGGGTGLIGMWKAFDEMEKLGWIGSKRPRMVSVQTEGCAPIVKAFNNNMKTAEPWQNASTVVSGLRVPSAIGDFLILEALYESEGTAVAVSDEELIDYSKVMAAHTGIFPAPEGGATLAALMKLKEKQWIKDDEKIVLFNTGSGFKYMEALNRNTKTVNAAKA</sequence>
<evidence type="ECO:0000256" key="9">
    <source>
        <dbReference type="ARBA" id="ARBA00023239"/>
    </source>
</evidence>
<evidence type="ECO:0000256" key="11">
    <source>
        <dbReference type="NCBIfam" id="TIGR00260"/>
    </source>
</evidence>
<dbReference type="PANTHER" id="PTHR48078">
    <property type="entry name" value="THREONINE DEHYDRATASE, MITOCHONDRIAL-RELATED"/>
    <property type="match status" value="1"/>
</dbReference>
<name>A0A6M1SZH0_9BACT</name>
<dbReference type="Proteomes" id="UP000473278">
    <property type="component" value="Unassembled WGS sequence"/>
</dbReference>
<evidence type="ECO:0000256" key="10">
    <source>
        <dbReference type="ARBA" id="ARBA00049144"/>
    </source>
</evidence>
<dbReference type="Pfam" id="PF00291">
    <property type="entry name" value="PALP"/>
    <property type="match status" value="1"/>
</dbReference>
<evidence type="ECO:0000256" key="6">
    <source>
        <dbReference type="ARBA" id="ARBA00022605"/>
    </source>
</evidence>
<dbReference type="GO" id="GO:0004794">
    <property type="term" value="F:threonine deaminase activity"/>
    <property type="evidence" value="ECO:0007669"/>
    <property type="project" value="TreeGrafter"/>
</dbReference>
<feature type="domain" description="Tryptophan synthase beta chain-like PALP" evidence="13">
    <location>
        <begin position="73"/>
        <end position="378"/>
    </location>
</feature>
<dbReference type="CDD" id="cd01563">
    <property type="entry name" value="Thr-synth_1"/>
    <property type="match status" value="1"/>
</dbReference>
<keyword evidence="15" id="KW-1185">Reference proteome</keyword>
<dbReference type="GO" id="GO:0004795">
    <property type="term" value="F:threonine synthase activity"/>
    <property type="evidence" value="ECO:0007669"/>
    <property type="project" value="UniProtKB-UniRule"/>
</dbReference>
<evidence type="ECO:0000256" key="3">
    <source>
        <dbReference type="ARBA" id="ARBA00005517"/>
    </source>
</evidence>
<dbReference type="NCBIfam" id="TIGR00260">
    <property type="entry name" value="thrC"/>
    <property type="match status" value="1"/>
</dbReference>
<dbReference type="InterPro" id="IPR001926">
    <property type="entry name" value="TrpB-like_PALP"/>
</dbReference>
<evidence type="ECO:0000313" key="15">
    <source>
        <dbReference type="Proteomes" id="UP000473278"/>
    </source>
</evidence>
<dbReference type="EC" id="4.2.3.1" evidence="4 11"/>
<comment type="catalytic activity">
    <reaction evidence="10">
        <text>O-phospho-L-homoserine + H2O = L-threonine + phosphate</text>
        <dbReference type="Rhea" id="RHEA:10840"/>
        <dbReference type="ChEBI" id="CHEBI:15377"/>
        <dbReference type="ChEBI" id="CHEBI:43474"/>
        <dbReference type="ChEBI" id="CHEBI:57590"/>
        <dbReference type="ChEBI" id="CHEBI:57926"/>
        <dbReference type="EC" id="4.2.3.1"/>
    </reaction>
</comment>
<dbReference type="AlphaFoldDB" id="A0A6M1SZH0"/>
<keyword evidence="7" id="KW-0791">Threonine biosynthesis</keyword>
<organism evidence="14 15">
    <name type="scientific">Halalkalibaculum roseum</name>
    <dbReference type="NCBI Taxonomy" id="2709311"/>
    <lineage>
        <taxon>Bacteria</taxon>
        <taxon>Pseudomonadati</taxon>
        <taxon>Balneolota</taxon>
        <taxon>Balneolia</taxon>
        <taxon>Balneolales</taxon>
        <taxon>Balneolaceae</taxon>
        <taxon>Halalkalibaculum</taxon>
    </lineage>
</organism>
<reference evidence="14 15" key="1">
    <citation type="submission" date="2020-02" db="EMBL/GenBank/DDBJ databases">
        <title>Balneolaceae bacterium YR4-1, complete genome.</title>
        <authorList>
            <person name="Li Y."/>
            <person name="Wu S."/>
        </authorList>
    </citation>
    <scope>NUCLEOTIDE SEQUENCE [LARGE SCALE GENOMIC DNA]</scope>
    <source>
        <strain evidence="14 15">YR4-1</strain>
    </source>
</reference>
<comment type="cofactor">
    <cofactor evidence="1 12">
        <name>pyridoxal 5'-phosphate</name>
        <dbReference type="ChEBI" id="CHEBI:597326"/>
    </cofactor>
</comment>
<evidence type="ECO:0000256" key="12">
    <source>
        <dbReference type="PIRSR" id="PIRSR604450-51"/>
    </source>
</evidence>
<accession>A0A6M1SZH0</accession>
<dbReference type="GO" id="GO:0006567">
    <property type="term" value="P:L-threonine catabolic process"/>
    <property type="evidence" value="ECO:0007669"/>
    <property type="project" value="TreeGrafter"/>
</dbReference>
<keyword evidence="9 14" id="KW-0456">Lyase</keyword>
<dbReference type="InterPro" id="IPR050147">
    <property type="entry name" value="Ser/Thr_Dehydratase"/>
</dbReference>
<protein>
    <recommendedName>
        <fullName evidence="5 11">Threonine synthase</fullName>
        <ecNumber evidence="4 11">4.2.3.1</ecNumber>
    </recommendedName>
</protein>
<gene>
    <name evidence="14" type="ORF">G3570_01360</name>
</gene>
<evidence type="ECO:0000259" key="13">
    <source>
        <dbReference type="Pfam" id="PF00291"/>
    </source>
</evidence>
<dbReference type="GO" id="GO:0030170">
    <property type="term" value="F:pyridoxal phosphate binding"/>
    <property type="evidence" value="ECO:0007669"/>
    <property type="project" value="InterPro"/>
</dbReference>
<dbReference type="PROSITE" id="PS00165">
    <property type="entry name" value="DEHYDRATASE_SER_THR"/>
    <property type="match status" value="1"/>
</dbReference>
<evidence type="ECO:0000256" key="4">
    <source>
        <dbReference type="ARBA" id="ARBA00013028"/>
    </source>
</evidence>
<comment type="caution">
    <text evidence="14">The sequence shown here is derived from an EMBL/GenBank/DDBJ whole genome shotgun (WGS) entry which is preliminary data.</text>
</comment>
<dbReference type="GO" id="GO:0003941">
    <property type="term" value="F:L-serine ammonia-lyase activity"/>
    <property type="evidence" value="ECO:0007669"/>
    <property type="project" value="TreeGrafter"/>
</dbReference>
<evidence type="ECO:0000256" key="1">
    <source>
        <dbReference type="ARBA" id="ARBA00001933"/>
    </source>
</evidence>
<evidence type="ECO:0000256" key="5">
    <source>
        <dbReference type="ARBA" id="ARBA00018679"/>
    </source>
</evidence>
<dbReference type="UniPathway" id="UPA00050">
    <property type="reaction ID" value="UER00065"/>
</dbReference>
<dbReference type="GO" id="GO:0006565">
    <property type="term" value="P:L-serine catabolic process"/>
    <property type="evidence" value="ECO:0007669"/>
    <property type="project" value="TreeGrafter"/>
</dbReference>
<evidence type="ECO:0000256" key="7">
    <source>
        <dbReference type="ARBA" id="ARBA00022697"/>
    </source>
</evidence>
<dbReference type="GO" id="GO:0009088">
    <property type="term" value="P:threonine biosynthetic process"/>
    <property type="evidence" value="ECO:0007669"/>
    <property type="project" value="UniProtKB-UniRule"/>
</dbReference>
<dbReference type="RefSeq" id="WP_165138418.1">
    <property type="nucleotide sequence ID" value="NZ_JAALLT010000001.1"/>
</dbReference>
<dbReference type="SUPFAM" id="SSF53686">
    <property type="entry name" value="Tryptophan synthase beta subunit-like PLP-dependent enzymes"/>
    <property type="match status" value="1"/>
</dbReference>